<comment type="caution">
    <text evidence="11">The sequence shown here is derived from an EMBL/GenBank/DDBJ whole genome shotgun (WGS) entry which is preliminary data.</text>
</comment>
<feature type="non-terminal residue" evidence="11">
    <location>
        <position position="557"/>
    </location>
</feature>
<keyword evidence="6" id="KW-0677">Repeat</keyword>
<gene>
    <name evidence="11" type="ORF">OFUS_LOCUS11776</name>
</gene>
<evidence type="ECO:0000313" key="12">
    <source>
        <dbReference type="Proteomes" id="UP000749559"/>
    </source>
</evidence>
<dbReference type="PANTHER" id="PTHR24365:SF541">
    <property type="entry name" value="PROTEIN TOLL-RELATED"/>
    <property type="match status" value="1"/>
</dbReference>
<dbReference type="Gene3D" id="3.40.50.10140">
    <property type="entry name" value="Toll/interleukin-1 receptor homology (TIR) domain"/>
    <property type="match status" value="1"/>
</dbReference>
<proteinExistence type="inferred from homology"/>
<evidence type="ECO:0000256" key="3">
    <source>
        <dbReference type="ARBA" id="ARBA00022614"/>
    </source>
</evidence>
<dbReference type="Gene3D" id="3.80.10.10">
    <property type="entry name" value="Ribonuclease Inhibitor"/>
    <property type="match status" value="2"/>
</dbReference>
<dbReference type="AlphaFoldDB" id="A0A8J1XX99"/>
<dbReference type="InterPro" id="IPR001611">
    <property type="entry name" value="Leu-rich_rpt"/>
</dbReference>
<keyword evidence="8" id="KW-0472">Membrane</keyword>
<dbReference type="InterPro" id="IPR032675">
    <property type="entry name" value="LRR_dom_sf"/>
</dbReference>
<protein>
    <submittedName>
        <fullName evidence="11">Uncharacterized protein</fullName>
    </submittedName>
</protein>
<dbReference type="OrthoDB" id="6134202at2759"/>
<keyword evidence="10" id="KW-0325">Glycoprotein</keyword>
<dbReference type="InterPro" id="IPR000157">
    <property type="entry name" value="TIR_dom"/>
</dbReference>
<dbReference type="Pfam" id="PF13676">
    <property type="entry name" value="TIR_2"/>
    <property type="match status" value="1"/>
</dbReference>
<keyword evidence="3" id="KW-0433">Leucine-rich repeat</keyword>
<dbReference type="InterPro" id="IPR035897">
    <property type="entry name" value="Toll_tir_struct_dom_sf"/>
</dbReference>
<dbReference type="GO" id="GO:0007165">
    <property type="term" value="P:signal transduction"/>
    <property type="evidence" value="ECO:0007669"/>
    <property type="project" value="InterPro"/>
</dbReference>
<keyword evidence="9" id="KW-0675">Receptor</keyword>
<dbReference type="GO" id="GO:0038023">
    <property type="term" value="F:signaling receptor activity"/>
    <property type="evidence" value="ECO:0007669"/>
    <property type="project" value="TreeGrafter"/>
</dbReference>
<evidence type="ECO:0000256" key="9">
    <source>
        <dbReference type="ARBA" id="ARBA00023170"/>
    </source>
</evidence>
<dbReference type="GO" id="GO:0005886">
    <property type="term" value="C:plasma membrane"/>
    <property type="evidence" value="ECO:0007669"/>
    <property type="project" value="TreeGrafter"/>
</dbReference>
<dbReference type="Pfam" id="PF13855">
    <property type="entry name" value="LRR_8"/>
    <property type="match status" value="1"/>
</dbReference>
<keyword evidence="5" id="KW-0732">Signal</keyword>
<dbReference type="InterPro" id="IPR003591">
    <property type="entry name" value="Leu-rich_rpt_typical-subtyp"/>
</dbReference>
<keyword evidence="4" id="KW-0812">Transmembrane</keyword>
<accession>A0A8J1XX99</accession>
<dbReference type="SMART" id="SM00369">
    <property type="entry name" value="LRR_TYP"/>
    <property type="match status" value="5"/>
</dbReference>
<dbReference type="EMBL" id="CAIIXF020000006">
    <property type="protein sequence ID" value="CAH1785760.1"/>
    <property type="molecule type" value="Genomic_DNA"/>
</dbReference>
<dbReference type="Proteomes" id="UP000749559">
    <property type="component" value="Unassembled WGS sequence"/>
</dbReference>
<evidence type="ECO:0000256" key="8">
    <source>
        <dbReference type="ARBA" id="ARBA00023136"/>
    </source>
</evidence>
<sequence>MVEISIDLSDNDIQYIEPGAFKHGKGTSELVINYNYNLGLQNAQNILNDFENKELHSLYMKECGIVIDIIDGKLFKVLKTSKLNILDISGNTIKTLAADAFEPIKSLQKLTISNFMYTSNFTFNILQNLTDFRLFGGIQKSTALIPTLDLSGLQHLKHLRLYLSDSTTMNIKMRELPHLRSLRLIDANDFEGYRHQVIQLLKSSKSIDSIGLDGNNLFKYTDHELCHLFENKSYVEGLSLTRNYLTHLPGCLFKGMFKLLVLFLSKNRIMNIQNDLFKDLYSLRWLDLSDNALMFMDPGNFAHMPTLERLHIQHNSFNCNCELIGLRDVLNGKLNKPKWAIGRLIGYFEKCSIPESLKHEFIHNYTIPWIECNSGLVITVSSATGGSLIFLTILTLVLLHHYRKDIKYIKMVRQARKHEGYAPIQDIPYEDDAFVSYHSDKQLWIQRDMCRELENGDDIKFTLMYDDRIMPGGSFFTSLGNAMYSCRKIILVVSRGWVEAALNQFEMDMALATLLDDHKDMIIVLLMEHIPKAEMSDTLRMMVKHNTCLKWSDNERQ</sequence>
<evidence type="ECO:0000256" key="10">
    <source>
        <dbReference type="ARBA" id="ARBA00023180"/>
    </source>
</evidence>
<keyword evidence="12" id="KW-1185">Reference proteome</keyword>
<evidence type="ECO:0000313" key="11">
    <source>
        <dbReference type="EMBL" id="CAH1785760.1"/>
    </source>
</evidence>
<reference evidence="11" key="1">
    <citation type="submission" date="2022-03" db="EMBL/GenBank/DDBJ databases">
        <authorList>
            <person name="Martin C."/>
        </authorList>
    </citation>
    <scope>NUCLEOTIDE SEQUENCE</scope>
</reference>
<keyword evidence="7" id="KW-1133">Transmembrane helix</keyword>
<evidence type="ECO:0000256" key="7">
    <source>
        <dbReference type="ARBA" id="ARBA00022989"/>
    </source>
</evidence>
<dbReference type="SUPFAM" id="SSF52058">
    <property type="entry name" value="L domain-like"/>
    <property type="match status" value="1"/>
</dbReference>
<dbReference type="PANTHER" id="PTHR24365">
    <property type="entry name" value="TOLL-LIKE RECEPTOR"/>
    <property type="match status" value="1"/>
</dbReference>
<dbReference type="PROSITE" id="PS50104">
    <property type="entry name" value="TIR"/>
    <property type="match status" value="1"/>
</dbReference>
<comment type="subcellular location">
    <subcellularLocation>
        <location evidence="1">Membrane</location>
        <topology evidence="1">Single-pass membrane protein</topology>
    </subcellularLocation>
</comment>
<comment type="similarity">
    <text evidence="2">Belongs to the Toll-like receptor family.</text>
</comment>
<evidence type="ECO:0000256" key="2">
    <source>
        <dbReference type="ARBA" id="ARBA00009634"/>
    </source>
</evidence>
<evidence type="ECO:0000256" key="6">
    <source>
        <dbReference type="ARBA" id="ARBA00022737"/>
    </source>
</evidence>
<name>A0A8J1XX99_OWEFU</name>
<evidence type="ECO:0000256" key="1">
    <source>
        <dbReference type="ARBA" id="ARBA00004167"/>
    </source>
</evidence>
<organism evidence="11 12">
    <name type="scientific">Owenia fusiformis</name>
    <name type="common">Polychaete worm</name>
    <dbReference type="NCBI Taxonomy" id="6347"/>
    <lineage>
        <taxon>Eukaryota</taxon>
        <taxon>Metazoa</taxon>
        <taxon>Spiralia</taxon>
        <taxon>Lophotrochozoa</taxon>
        <taxon>Annelida</taxon>
        <taxon>Polychaeta</taxon>
        <taxon>Sedentaria</taxon>
        <taxon>Canalipalpata</taxon>
        <taxon>Sabellida</taxon>
        <taxon>Oweniida</taxon>
        <taxon>Oweniidae</taxon>
        <taxon>Owenia</taxon>
    </lineage>
</organism>
<dbReference type="SMART" id="SM00255">
    <property type="entry name" value="TIR"/>
    <property type="match status" value="1"/>
</dbReference>
<dbReference type="SUPFAM" id="SSF52200">
    <property type="entry name" value="Toll/Interleukin receptor TIR domain"/>
    <property type="match status" value="1"/>
</dbReference>
<evidence type="ECO:0000256" key="5">
    <source>
        <dbReference type="ARBA" id="ARBA00022729"/>
    </source>
</evidence>
<evidence type="ECO:0000256" key="4">
    <source>
        <dbReference type="ARBA" id="ARBA00022692"/>
    </source>
</evidence>